<evidence type="ECO:0000313" key="11">
    <source>
        <dbReference type="Proteomes" id="UP000192917"/>
    </source>
</evidence>
<accession>A0A1Y6BE23</accession>
<dbReference type="GO" id="GO:0015562">
    <property type="term" value="F:efflux transmembrane transporter activity"/>
    <property type="evidence" value="ECO:0007669"/>
    <property type="project" value="TreeGrafter"/>
</dbReference>
<dbReference type="Gene3D" id="2.40.50.100">
    <property type="match status" value="1"/>
</dbReference>
<evidence type="ECO:0000256" key="4">
    <source>
        <dbReference type="ARBA" id="ARBA00023054"/>
    </source>
</evidence>
<feature type="domain" description="Multidrug resistance protein MdtA-like alpha-helical hairpin" evidence="7">
    <location>
        <begin position="127"/>
        <end position="203"/>
    </location>
</feature>
<sequence length="421" mass="45145">MNSERLPVTQDSSPTRPRRRWPRRLLLALLVVAGLGAAGFAVQRTLGSDKPAQAPATAPVLVQDIEETVLANGELEAKKLVNVGAQVSGQIKSLKVELGDEVEKGQLIAEIDPLTRQNALRDAEAELTNIKAQKAVKQATLKQAQLAFQRQARMLKGDATSRADYEDAEATLDTTKAEIQALDAQIAQAEIAADTARINLGYTEITAPIKGTVVYLPVKEGQTVNAAQTTPTIAMLADLDTMTVSAEVSEADVTRVRPGQTVYFSILGEPDKRYYSILRSIEPAPESISEEASTSTSSSSSSSSSDSAVYYDALFDIENPEHRLRISMTAQVSIVIDQAHKVPTIPSSALGRPGKDGLYAVRVLRPDGTLKTRQVEIGINNSVRAEVRSGLSEGDKVVLNEAPAAPATSSSSRRPRGFLGF</sequence>
<dbReference type="NCBIfam" id="TIGR01730">
    <property type="entry name" value="RND_mfp"/>
    <property type="match status" value="1"/>
</dbReference>
<feature type="compositionally biased region" description="Low complexity" evidence="6">
    <location>
        <begin position="402"/>
        <end position="412"/>
    </location>
</feature>
<comment type="subcellular location">
    <subcellularLocation>
        <location evidence="1">Cell envelope</location>
    </subcellularLocation>
</comment>
<evidence type="ECO:0000256" key="3">
    <source>
        <dbReference type="ARBA" id="ARBA00022448"/>
    </source>
</evidence>
<gene>
    <name evidence="10" type="ORF">SAMN05428998_103262</name>
</gene>
<feature type="domain" description="Multidrug resistance protein MdtA-like barrel-sandwich hybrid" evidence="8">
    <location>
        <begin position="80"/>
        <end position="234"/>
    </location>
</feature>
<evidence type="ECO:0000256" key="1">
    <source>
        <dbReference type="ARBA" id="ARBA00004196"/>
    </source>
</evidence>
<evidence type="ECO:0000313" key="10">
    <source>
        <dbReference type="EMBL" id="SMF05308.1"/>
    </source>
</evidence>
<dbReference type="Pfam" id="PF25876">
    <property type="entry name" value="HH_MFP_RND"/>
    <property type="match status" value="1"/>
</dbReference>
<dbReference type="GO" id="GO:1990195">
    <property type="term" value="C:macrolide transmembrane transporter complex"/>
    <property type="evidence" value="ECO:0007669"/>
    <property type="project" value="InterPro"/>
</dbReference>
<feature type="domain" description="Multidrug resistance protein MdtA-like C-terminal permuted SH3" evidence="9">
    <location>
        <begin position="344"/>
        <end position="401"/>
    </location>
</feature>
<feature type="region of interest" description="Disordered" evidence="6">
    <location>
        <begin position="402"/>
        <end position="421"/>
    </location>
</feature>
<feature type="compositionally biased region" description="Low complexity" evidence="6">
    <location>
        <begin position="286"/>
        <end position="305"/>
    </location>
</feature>
<feature type="coiled-coil region" evidence="5">
    <location>
        <begin position="165"/>
        <end position="199"/>
    </location>
</feature>
<dbReference type="PANTHER" id="PTHR30469:SF33">
    <property type="entry name" value="SLR1207 PROTEIN"/>
    <property type="match status" value="1"/>
</dbReference>
<protein>
    <submittedName>
        <fullName evidence="10">Membrane fusion protein, macrolide-specific efflux system</fullName>
    </submittedName>
</protein>
<evidence type="ECO:0000256" key="5">
    <source>
        <dbReference type="SAM" id="Coils"/>
    </source>
</evidence>
<organism evidence="10 11">
    <name type="scientific">Tistlia consotensis USBA 355</name>
    <dbReference type="NCBI Taxonomy" id="560819"/>
    <lineage>
        <taxon>Bacteria</taxon>
        <taxon>Pseudomonadati</taxon>
        <taxon>Pseudomonadota</taxon>
        <taxon>Alphaproteobacteria</taxon>
        <taxon>Rhodospirillales</taxon>
        <taxon>Rhodovibrionaceae</taxon>
        <taxon>Tistlia</taxon>
    </lineage>
</organism>
<evidence type="ECO:0000256" key="2">
    <source>
        <dbReference type="ARBA" id="ARBA00009477"/>
    </source>
</evidence>
<dbReference type="Proteomes" id="UP000192917">
    <property type="component" value="Unassembled WGS sequence"/>
</dbReference>
<keyword evidence="3" id="KW-0813">Transport</keyword>
<dbReference type="EMBL" id="FWZX01000003">
    <property type="protein sequence ID" value="SMF05308.1"/>
    <property type="molecule type" value="Genomic_DNA"/>
</dbReference>
<evidence type="ECO:0000259" key="9">
    <source>
        <dbReference type="Pfam" id="PF25967"/>
    </source>
</evidence>
<reference evidence="10 11" key="1">
    <citation type="submission" date="2017-04" db="EMBL/GenBank/DDBJ databases">
        <authorList>
            <person name="Afonso C.L."/>
            <person name="Miller P.J."/>
            <person name="Scott M.A."/>
            <person name="Spackman E."/>
            <person name="Goraichik I."/>
            <person name="Dimitrov K.M."/>
            <person name="Suarez D.L."/>
            <person name="Swayne D.E."/>
        </authorList>
    </citation>
    <scope>NUCLEOTIDE SEQUENCE [LARGE SCALE GENOMIC DNA]</scope>
    <source>
        <strain evidence="10 11">USBA 355</strain>
    </source>
</reference>
<dbReference type="Gene3D" id="2.40.420.20">
    <property type="match status" value="1"/>
</dbReference>
<dbReference type="SUPFAM" id="SSF111369">
    <property type="entry name" value="HlyD-like secretion proteins"/>
    <property type="match status" value="1"/>
</dbReference>
<dbReference type="Pfam" id="PF25917">
    <property type="entry name" value="BSH_RND"/>
    <property type="match status" value="1"/>
</dbReference>
<dbReference type="Pfam" id="PF25967">
    <property type="entry name" value="RND-MFP_C"/>
    <property type="match status" value="1"/>
</dbReference>
<evidence type="ECO:0000259" key="7">
    <source>
        <dbReference type="Pfam" id="PF25876"/>
    </source>
</evidence>
<name>A0A1Y6BE23_9PROT</name>
<dbReference type="InterPro" id="IPR058624">
    <property type="entry name" value="MdtA-like_HH"/>
</dbReference>
<keyword evidence="11" id="KW-1185">Reference proteome</keyword>
<dbReference type="Gene3D" id="2.40.30.170">
    <property type="match status" value="1"/>
</dbReference>
<proteinExistence type="inferred from homology"/>
<evidence type="ECO:0000259" key="8">
    <source>
        <dbReference type="Pfam" id="PF25917"/>
    </source>
</evidence>
<keyword evidence="4 5" id="KW-0175">Coiled coil</keyword>
<dbReference type="GO" id="GO:0030313">
    <property type="term" value="C:cell envelope"/>
    <property type="evidence" value="ECO:0007669"/>
    <property type="project" value="UniProtKB-SubCell"/>
</dbReference>
<dbReference type="GO" id="GO:0019898">
    <property type="term" value="C:extrinsic component of membrane"/>
    <property type="evidence" value="ECO:0007669"/>
    <property type="project" value="InterPro"/>
</dbReference>
<dbReference type="InterPro" id="IPR058625">
    <property type="entry name" value="MdtA-like_BSH"/>
</dbReference>
<dbReference type="AlphaFoldDB" id="A0A1Y6BE23"/>
<dbReference type="InterPro" id="IPR030190">
    <property type="entry name" value="MacA_alpha-hairpin_sf"/>
</dbReference>
<dbReference type="GO" id="GO:1990281">
    <property type="term" value="C:efflux pump complex"/>
    <property type="evidence" value="ECO:0007669"/>
    <property type="project" value="TreeGrafter"/>
</dbReference>
<dbReference type="PANTHER" id="PTHR30469">
    <property type="entry name" value="MULTIDRUG RESISTANCE PROTEIN MDTA"/>
    <property type="match status" value="1"/>
</dbReference>
<dbReference type="GO" id="GO:1990961">
    <property type="term" value="P:xenobiotic detoxification by transmembrane export across the plasma membrane"/>
    <property type="evidence" value="ECO:0007669"/>
    <property type="project" value="InterPro"/>
</dbReference>
<dbReference type="InterPro" id="IPR058627">
    <property type="entry name" value="MdtA-like_C"/>
</dbReference>
<evidence type="ECO:0000256" key="6">
    <source>
        <dbReference type="SAM" id="MobiDB-lite"/>
    </source>
</evidence>
<feature type="region of interest" description="Disordered" evidence="6">
    <location>
        <begin position="286"/>
        <end position="306"/>
    </location>
</feature>
<comment type="similarity">
    <text evidence="2">Belongs to the membrane fusion protein (MFP) (TC 8.A.1) family.</text>
</comment>
<dbReference type="InterPro" id="IPR006143">
    <property type="entry name" value="RND_pump_MFP"/>
</dbReference>
<dbReference type="STRING" id="560819.SAMN05428998_103262"/>
<dbReference type="Gene3D" id="6.10.140.1990">
    <property type="match status" value="1"/>
</dbReference>